<accession>A0A1C3RLP3</accession>
<gene>
    <name evidence="5 6" type="primary">cbiD</name>
    <name evidence="6" type="ORF">MTBPR1_90052</name>
</gene>
<dbReference type="InterPro" id="IPR036074">
    <property type="entry name" value="CbiD_sf"/>
</dbReference>
<keyword evidence="1 5" id="KW-0169">Cobalamin biosynthesis</keyword>
<proteinExistence type="inferred from homology"/>
<dbReference type="PANTHER" id="PTHR35863:SF1">
    <property type="entry name" value="COBALT-PRECORRIN-5B C(1)-METHYLTRANSFERASE"/>
    <property type="match status" value="1"/>
</dbReference>
<dbReference type="Proteomes" id="UP000231658">
    <property type="component" value="Unassembled WGS sequence"/>
</dbReference>
<dbReference type="EC" id="2.1.1.195" evidence="5"/>
<evidence type="ECO:0000256" key="5">
    <source>
        <dbReference type="HAMAP-Rule" id="MF_00787"/>
    </source>
</evidence>
<organism evidence="6 7">
    <name type="scientific">Candidatus Terasakiella magnetica</name>
    <dbReference type="NCBI Taxonomy" id="1867952"/>
    <lineage>
        <taxon>Bacteria</taxon>
        <taxon>Pseudomonadati</taxon>
        <taxon>Pseudomonadota</taxon>
        <taxon>Alphaproteobacteria</taxon>
        <taxon>Rhodospirillales</taxon>
        <taxon>Terasakiellaceae</taxon>
        <taxon>Terasakiella</taxon>
    </lineage>
</organism>
<evidence type="ECO:0000313" key="7">
    <source>
        <dbReference type="Proteomes" id="UP000231658"/>
    </source>
</evidence>
<dbReference type="RefSeq" id="WP_240492945.1">
    <property type="nucleotide sequence ID" value="NZ_FLYE01000048.1"/>
</dbReference>
<keyword evidence="3 5" id="KW-0808">Transferase</keyword>
<dbReference type="Pfam" id="PF01888">
    <property type="entry name" value="CbiD"/>
    <property type="match status" value="1"/>
</dbReference>
<comment type="function">
    <text evidence="5">Catalyzes the methylation of C-1 in cobalt-precorrin-5B to form cobalt-precorrin-6A.</text>
</comment>
<evidence type="ECO:0000256" key="4">
    <source>
        <dbReference type="ARBA" id="ARBA00022691"/>
    </source>
</evidence>
<comment type="pathway">
    <text evidence="5">Cofactor biosynthesis; adenosylcobalamin biosynthesis; cob(II)yrinate a,c-diamide from sirohydrochlorin (anaerobic route): step 6/10.</text>
</comment>
<dbReference type="STRING" id="1867952.MTBPR1_90052"/>
<dbReference type="GO" id="GO:0032259">
    <property type="term" value="P:methylation"/>
    <property type="evidence" value="ECO:0007669"/>
    <property type="project" value="UniProtKB-KW"/>
</dbReference>
<dbReference type="Gene3D" id="3.30.2110.10">
    <property type="entry name" value="CbiD-like"/>
    <property type="match status" value="1"/>
</dbReference>
<dbReference type="PIRSF" id="PIRSF026782">
    <property type="entry name" value="CbiD"/>
    <property type="match status" value="1"/>
</dbReference>
<comment type="catalytic activity">
    <reaction evidence="5">
        <text>Co-precorrin-5B + S-adenosyl-L-methionine = Co-precorrin-6A + S-adenosyl-L-homocysteine</text>
        <dbReference type="Rhea" id="RHEA:26285"/>
        <dbReference type="ChEBI" id="CHEBI:57856"/>
        <dbReference type="ChEBI" id="CHEBI:59789"/>
        <dbReference type="ChEBI" id="CHEBI:60063"/>
        <dbReference type="ChEBI" id="CHEBI:60064"/>
        <dbReference type="EC" id="2.1.1.195"/>
    </reaction>
</comment>
<dbReference type="UniPathway" id="UPA00148">
    <property type="reaction ID" value="UER00227"/>
</dbReference>
<dbReference type="HAMAP" id="MF_00787">
    <property type="entry name" value="CbiD"/>
    <property type="match status" value="1"/>
</dbReference>
<dbReference type="NCBIfam" id="TIGR00312">
    <property type="entry name" value="cbiD"/>
    <property type="match status" value="1"/>
</dbReference>
<protein>
    <recommendedName>
        <fullName evidence="5">Cobalt-precorrin-5B C(1)-methyltransferase</fullName>
        <ecNumber evidence="5">2.1.1.195</ecNumber>
    </recommendedName>
    <alternativeName>
        <fullName evidence="5">Cobalt-precorrin-6A synthase</fullName>
    </alternativeName>
</protein>
<keyword evidence="2 5" id="KW-0489">Methyltransferase</keyword>
<dbReference type="PANTHER" id="PTHR35863">
    <property type="entry name" value="COBALT-PRECORRIN-5B C(1)-METHYLTRANSFERASE"/>
    <property type="match status" value="1"/>
</dbReference>
<dbReference type="NCBIfam" id="NF000849">
    <property type="entry name" value="PRK00075.1-1"/>
    <property type="match status" value="1"/>
</dbReference>
<keyword evidence="4 5" id="KW-0949">S-adenosyl-L-methionine</keyword>
<name>A0A1C3RLP3_9PROT</name>
<dbReference type="GO" id="GO:0043780">
    <property type="term" value="F:cobalt-precorrin-5B C1-methyltransferase activity"/>
    <property type="evidence" value="ECO:0007669"/>
    <property type="project" value="RHEA"/>
</dbReference>
<evidence type="ECO:0000313" key="6">
    <source>
        <dbReference type="EMBL" id="SCA58205.1"/>
    </source>
</evidence>
<evidence type="ECO:0000256" key="3">
    <source>
        <dbReference type="ARBA" id="ARBA00022679"/>
    </source>
</evidence>
<dbReference type="AlphaFoldDB" id="A0A1C3RLP3"/>
<comment type="similarity">
    <text evidence="5">Belongs to the CbiD family.</text>
</comment>
<sequence>MSQNHYFVIMEKKELRKGWTTGACATAAAKAAFIALLTGDFPDPVEIRLPKGQTPSFALNRQGLGEGLAWAAVIKDAGDDPDITHGAEIVVSVQKGEKGSGICFKNGAGVGVVTKAGLPLEVGEPAINPMPRQMITDNLNDVEANPDVIVTVSITNGEELAQKTMNPRLGIIGGLSVLGTTGIVVPYSCSAWIHSIHRGIDVAKASGLTHVAATTGSTSEKAVCGVYEFEESALIDMGDFAGGVLKYIRKNPIEKLTLCGGFAKFCKLAQGEMDLHSSRSRVDFDQLSKWMGEAGAGEDLCEKTREANTALEVLELAQAHDIALADLVVKRTKEVAQAIVSGHCHIEVIAVNRRGEIVGHVS</sequence>
<reference evidence="6 7" key="1">
    <citation type="submission" date="2016-07" db="EMBL/GenBank/DDBJ databases">
        <authorList>
            <person name="Lefevre C.T."/>
        </authorList>
    </citation>
    <scope>NUCLEOTIDE SEQUENCE [LARGE SCALE GENOMIC DNA]</scope>
    <source>
        <strain evidence="6">PR1</strain>
    </source>
</reference>
<evidence type="ECO:0000256" key="1">
    <source>
        <dbReference type="ARBA" id="ARBA00022573"/>
    </source>
</evidence>
<dbReference type="InterPro" id="IPR002748">
    <property type="entry name" value="CbiD"/>
</dbReference>
<keyword evidence="7" id="KW-1185">Reference proteome</keyword>
<dbReference type="EMBL" id="FLYE01000048">
    <property type="protein sequence ID" value="SCA58205.1"/>
    <property type="molecule type" value="Genomic_DNA"/>
</dbReference>
<dbReference type="SUPFAM" id="SSF111342">
    <property type="entry name" value="CbiD-like"/>
    <property type="match status" value="1"/>
</dbReference>
<evidence type="ECO:0000256" key="2">
    <source>
        <dbReference type="ARBA" id="ARBA00022603"/>
    </source>
</evidence>
<dbReference type="GO" id="GO:0019251">
    <property type="term" value="P:anaerobic cobalamin biosynthetic process"/>
    <property type="evidence" value="ECO:0007669"/>
    <property type="project" value="UniProtKB-UniRule"/>
</dbReference>